<reference evidence="2 3" key="1">
    <citation type="submission" date="2018-11" db="EMBL/GenBank/DDBJ databases">
        <title>Genome sequence of Saitozyma podzolica DSM 27192.</title>
        <authorList>
            <person name="Aliyu H."/>
            <person name="Gorte O."/>
            <person name="Ochsenreither K."/>
        </authorList>
    </citation>
    <scope>NUCLEOTIDE SEQUENCE [LARGE SCALE GENOMIC DNA]</scope>
    <source>
        <strain evidence="2 3">DSM 27192</strain>
    </source>
</reference>
<feature type="region of interest" description="Disordered" evidence="1">
    <location>
        <begin position="104"/>
        <end position="141"/>
    </location>
</feature>
<proteinExistence type="predicted"/>
<evidence type="ECO:0000256" key="1">
    <source>
        <dbReference type="SAM" id="MobiDB-lite"/>
    </source>
</evidence>
<dbReference type="OrthoDB" id="5414888at2759"/>
<accession>A0A427XL81</accession>
<organism evidence="2 3">
    <name type="scientific">Saitozyma podzolica</name>
    <dbReference type="NCBI Taxonomy" id="1890683"/>
    <lineage>
        <taxon>Eukaryota</taxon>
        <taxon>Fungi</taxon>
        <taxon>Dikarya</taxon>
        <taxon>Basidiomycota</taxon>
        <taxon>Agaricomycotina</taxon>
        <taxon>Tremellomycetes</taxon>
        <taxon>Tremellales</taxon>
        <taxon>Trimorphomycetaceae</taxon>
        <taxon>Saitozyma</taxon>
    </lineage>
</organism>
<sequence length="232" mass="25259">MNGHGSRKALKTSFRASPRSIRPLYTGGPVLLTKDGKWLVSTMGEEVMVTEVSTGLSVARVRGDSTAITSLALSYHTSPPTLITCHLSTQLRYYPLPDDLPAGSETPTLTYSRQTPKHKRPHPRLHRLARQHPPGNGTDGRVRIFDLRDANSRVVGGGGAAKAKAVLEGHASVVRGIDVSDDGRWAITGGDKVVLVWDLAAEGKKGKGKAGPRWCKRSSRKSRWSLWGFFRS</sequence>
<dbReference type="Proteomes" id="UP000279259">
    <property type="component" value="Unassembled WGS sequence"/>
</dbReference>
<dbReference type="Pfam" id="PF00400">
    <property type="entry name" value="WD40"/>
    <property type="match status" value="1"/>
</dbReference>
<comment type="caution">
    <text evidence="2">The sequence shown here is derived from an EMBL/GenBank/DDBJ whole genome shotgun (WGS) entry which is preliminary data.</text>
</comment>
<dbReference type="AlphaFoldDB" id="A0A427XL81"/>
<protein>
    <submittedName>
        <fullName evidence="2">U3 small nucleolar RNA-associated protein 13</fullName>
    </submittedName>
</protein>
<dbReference type="SUPFAM" id="SSF50952">
    <property type="entry name" value="Soluble quinoprotein glucose dehydrogenase"/>
    <property type="match status" value="1"/>
</dbReference>
<evidence type="ECO:0000313" key="3">
    <source>
        <dbReference type="Proteomes" id="UP000279259"/>
    </source>
</evidence>
<dbReference type="InterPro" id="IPR011041">
    <property type="entry name" value="Quinoprot_gluc/sorb_DH_b-prop"/>
</dbReference>
<keyword evidence="3" id="KW-1185">Reference proteome</keyword>
<dbReference type="STRING" id="1890683.A0A427XL81"/>
<dbReference type="InterPro" id="IPR001680">
    <property type="entry name" value="WD40_rpt"/>
</dbReference>
<name>A0A427XL81_9TREE</name>
<feature type="compositionally biased region" description="Basic residues" evidence="1">
    <location>
        <begin position="115"/>
        <end position="130"/>
    </location>
</feature>
<dbReference type="InterPro" id="IPR015943">
    <property type="entry name" value="WD40/YVTN_repeat-like_dom_sf"/>
</dbReference>
<feature type="compositionally biased region" description="Polar residues" evidence="1">
    <location>
        <begin position="105"/>
        <end position="114"/>
    </location>
</feature>
<dbReference type="Gene3D" id="2.130.10.10">
    <property type="entry name" value="YVTN repeat-like/Quinoprotein amine dehydrogenase"/>
    <property type="match status" value="1"/>
</dbReference>
<feature type="non-terminal residue" evidence="2">
    <location>
        <position position="232"/>
    </location>
</feature>
<dbReference type="EMBL" id="RSCD01000045">
    <property type="protein sequence ID" value="RSH79552.1"/>
    <property type="molecule type" value="Genomic_DNA"/>
</dbReference>
<gene>
    <name evidence="2" type="primary">UTP13_1</name>
    <name evidence="2" type="ORF">EHS25_007975</name>
</gene>
<dbReference type="SMART" id="SM00320">
    <property type="entry name" value="WD40"/>
    <property type="match status" value="2"/>
</dbReference>
<evidence type="ECO:0000313" key="2">
    <source>
        <dbReference type="EMBL" id="RSH79552.1"/>
    </source>
</evidence>